<comment type="caution">
    <text evidence="1">The sequence shown here is derived from an EMBL/GenBank/DDBJ whole genome shotgun (WGS) entry which is preliminary data.</text>
</comment>
<evidence type="ECO:0000313" key="2">
    <source>
        <dbReference type="Proteomes" id="UP000245379"/>
    </source>
</evidence>
<dbReference type="EMBL" id="QGNZ01000001">
    <property type="protein sequence ID" value="PWS28626.1"/>
    <property type="molecule type" value="Genomic_DNA"/>
</dbReference>
<dbReference type="Proteomes" id="UP000245379">
    <property type="component" value="Unassembled WGS sequence"/>
</dbReference>
<evidence type="ECO:0000313" key="1">
    <source>
        <dbReference type="EMBL" id="PWS28626.1"/>
    </source>
</evidence>
<reference evidence="1 2" key="1">
    <citation type="submission" date="2018-05" db="EMBL/GenBank/DDBJ databases">
        <title>Pedobacter paludis sp. nov., isolated from wetland soil.</title>
        <authorList>
            <person name="Zhang Y."/>
            <person name="Wang G."/>
        </authorList>
    </citation>
    <scope>NUCLEOTIDE SEQUENCE [LARGE SCALE GENOMIC DNA]</scope>
    <source>
        <strain evidence="1 2">KCTC22721</strain>
    </source>
</reference>
<accession>A0A317ETQ9</accession>
<proteinExistence type="predicted"/>
<keyword evidence="2" id="KW-1185">Reference proteome</keyword>
<name>A0A317ETQ9_9SPHI</name>
<gene>
    <name evidence="1" type="ORF">DHW03_01885</name>
</gene>
<organism evidence="1 2">
    <name type="scientific">Pedobacter yonginense</name>
    <dbReference type="NCBI Taxonomy" id="651869"/>
    <lineage>
        <taxon>Bacteria</taxon>
        <taxon>Pseudomonadati</taxon>
        <taxon>Bacteroidota</taxon>
        <taxon>Sphingobacteriia</taxon>
        <taxon>Sphingobacteriales</taxon>
        <taxon>Sphingobacteriaceae</taxon>
        <taxon>Pedobacter</taxon>
    </lineage>
</organism>
<protein>
    <submittedName>
        <fullName evidence="1">Uncharacterized protein</fullName>
    </submittedName>
</protein>
<dbReference type="AlphaFoldDB" id="A0A317ETQ9"/>
<sequence>MILQVAMEQRNKNGDKNAIFRRGPILGLLIQVAHVHYIQIYENTRIGKNKFQLCLKPQLNVLFRRMMVLKRAPSFKIHRNILEFVQQCNSNTKLKKMRMRKILERLIVMCS</sequence>